<name>B4K1S1_DROGR</name>
<proteinExistence type="predicted"/>
<dbReference type="PhylomeDB" id="B4K1S1"/>
<dbReference type="SUPFAM" id="SSF54849">
    <property type="entry name" value="GroEL-intermediate domain like"/>
    <property type="match status" value="1"/>
</dbReference>
<evidence type="ECO:0000313" key="2">
    <source>
        <dbReference type="Proteomes" id="UP000001070"/>
    </source>
</evidence>
<dbReference type="Proteomes" id="UP000001070">
    <property type="component" value="Unassembled WGS sequence"/>
</dbReference>
<organism evidence="2">
    <name type="scientific">Drosophila grimshawi</name>
    <name type="common">Hawaiian fruit fly</name>
    <name type="synonym">Idiomyia grimshawi</name>
    <dbReference type="NCBI Taxonomy" id="7222"/>
    <lineage>
        <taxon>Eukaryota</taxon>
        <taxon>Metazoa</taxon>
        <taxon>Ecdysozoa</taxon>
        <taxon>Arthropoda</taxon>
        <taxon>Hexapoda</taxon>
        <taxon>Insecta</taxon>
        <taxon>Pterygota</taxon>
        <taxon>Neoptera</taxon>
        <taxon>Endopterygota</taxon>
        <taxon>Diptera</taxon>
        <taxon>Brachycera</taxon>
        <taxon>Muscomorpha</taxon>
        <taxon>Ephydroidea</taxon>
        <taxon>Drosophilidae</taxon>
        <taxon>Drosophila</taxon>
        <taxon>Hawaiian Drosophila</taxon>
    </lineage>
</organism>
<gene>
    <name evidence="1" type="primary">Dgri\GH25229</name>
    <name evidence="1" type="ORF">Dgri_GH25229</name>
</gene>
<evidence type="ECO:0000313" key="1">
    <source>
        <dbReference type="EMBL" id="EDV90283.1"/>
    </source>
</evidence>
<accession>B4K1S1</accession>
<dbReference type="Gene3D" id="3.30.260.10">
    <property type="entry name" value="TCP-1-like chaperonin intermediate domain"/>
    <property type="match status" value="1"/>
</dbReference>
<dbReference type="InParanoid" id="B4K1S1"/>
<dbReference type="AlphaFoldDB" id="B4K1S1"/>
<dbReference type="STRING" id="7222.B4K1S1"/>
<dbReference type="HOGENOM" id="CLU_146928_0_0_1"/>
<protein>
    <submittedName>
        <fullName evidence="1">GH25229</fullName>
    </submittedName>
</protein>
<dbReference type="InterPro" id="IPR027410">
    <property type="entry name" value="TCP-1-like_intermed_sf"/>
</dbReference>
<dbReference type="EMBL" id="CH917788">
    <property type="protein sequence ID" value="EDV90283.1"/>
    <property type="molecule type" value="Genomic_DNA"/>
</dbReference>
<sequence length="129" mass="14010">MELVPDRLTVDDKKRLVSEPHIIETDKEDADAGIRAGYGEEAPTSEPDITKDGVTETKAIELKSMSRLTPEECVQVATNSVKGDQATGKLVSDFMNSVECDGVITVKAPAFGDNRKATLIDWIDSTLID</sequence>
<keyword evidence="2" id="KW-1185">Reference proteome</keyword>
<reference evidence="1 2" key="1">
    <citation type="journal article" date="2007" name="Nature">
        <title>Evolution of genes and genomes on the Drosophila phylogeny.</title>
        <authorList>
            <consortium name="Drosophila 12 Genomes Consortium"/>
            <person name="Clark A.G."/>
            <person name="Eisen M.B."/>
            <person name="Smith D.R."/>
            <person name="Bergman C.M."/>
            <person name="Oliver B."/>
            <person name="Markow T.A."/>
            <person name="Kaufman T.C."/>
            <person name="Kellis M."/>
            <person name="Gelbart W."/>
            <person name="Iyer V.N."/>
            <person name="Pollard D.A."/>
            <person name="Sackton T.B."/>
            <person name="Larracuente A.M."/>
            <person name="Singh N.D."/>
            <person name="Abad J.P."/>
            <person name="Abt D.N."/>
            <person name="Adryan B."/>
            <person name="Aguade M."/>
            <person name="Akashi H."/>
            <person name="Anderson W.W."/>
            <person name="Aquadro C.F."/>
            <person name="Ardell D.H."/>
            <person name="Arguello R."/>
            <person name="Artieri C.G."/>
            <person name="Barbash D.A."/>
            <person name="Barker D."/>
            <person name="Barsanti P."/>
            <person name="Batterham P."/>
            <person name="Batzoglou S."/>
            <person name="Begun D."/>
            <person name="Bhutkar A."/>
            <person name="Blanco E."/>
            <person name="Bosak S.A."/>
            <person name="Bradley R.K."/>
            <person name="Brand A.D."/>
            <person name="Brent M.R."/>
            <person name="Brooks A.N."/>
            <person name="Brown R.H."/>
            <person name="Butlin R.K."/>
            <person name="Caggese C."/>
            <person name="Calvi B.R."/>
            <person name="Bernardo de Carvalho A."/>
            <person name="Caspi A."/>
            <person name="Castrezana S."/>
            <person name="Celniker S.E."/>
            <person name="Chang J.L."/>
            <person name="Chapple C."/>
            <person name="Chatterji S."/>
            <person name="Chinwalla A."/>
            <person name="Civetta A."/>
            <person name="Clifton S.W."/>
            <person name="Comeron J.M."/>
            <person name="Costello J.C."/>
            <person name="Coyne J.A."/>
            <person name="Daub J."/>
            <person name="David R.G."/>
            <person name="Delcher A.L."/>
            <person name="Delehaunty K."/>
            <person name="Do C.B."/>
            <person name="Ebling H."/>
            <person name="Edwards K."/>
            <person name="Eickbush T."/>
            <person name="Evans J.D."/>
            <person name="Filipski A."/>
            <person name="Findeiss S."/>
            <person name="Freyhult E."/>
            <person name="Fulton L."/>
            <person name="Fulton R."/>
            <person name="Garcia A.C."/>
            <person name="Gardiner A."/>
            <person name="Garfield D.A."/>
            <person name="Garvin B.E."/>
            <person name="Gibson G."/>
            <person name="Gilbert D."/>
            <person name="Gnerre S."/>
            <person name="Godfrey J."/>
            <person name="Good R."/>
            <person name="Gotea V."/>
            <person name="Gravely B."/>
            <person name="Greenberg A.J."/>
            <person name="Griffiths-Jones S."/>
            <person name="Gross S."/>
            <person name="Guigo R."/>
            <person name="Gustafson E.A."/>
            <person name="Haerty W."/>
            <person name="Hahn M.W."/>
            <person name="Halligan D.L."/>
            <person name="Halpern A.L."/>
            <person name="Halter G.M."/>
            <person name="Han M.V."/>
            <person name="Heger A."/>
            <person name="Hillier L."/>
            <person name="Hinrichs A.S."/>
            <person name="Holmes I."/>
            <person name="Hoskins R.A."/>
            <person name="Hubisz M.J."/>
            <person name="Hultmark D."/>
            <person name="Huntley M.A."/>
            <person name="Jaffe D.B."/>
            <person name="Jagadeeshan S."/>
            <person name="Jeck W.R."/>
            <person name="Johnson J."/>
            <person name="Jones C.D."/>
            <person name="Jordan W.C."/>
            <person name="Karpen G.H."/>
            <person name="Kataoka E."/>
            <person name="Keightley P.D."/>
            <person name="Kheradpour P."/>
            <person name="Kirkness E.F."/>
            <person name="Koerich L.B."/>
            <person name="Kristiansen K."/>
            <person name="Kudrna D."/>
            <person name="Kulathinal R.J."/>
            <person name="Kumar S."/>
            <person name="Kwok R."/>
            <person name="Lander E."/>
            <person name="Langley C.H."/>
            <person name="Lapoint R."/>
            <person name="Lazzaro B.P."/>
            <person name="Lee S.J."/>
            <person name="Levesque L."/>
            <person name="Li R."/>
            <person name="Lin C.F."/>
            <person name="Lin M.F."/>
            <person name="Lindblad-Toh K."/>
            <person name="Llopart A."/>
            <person name="Long M."/>
            <person name="Low L."/>
            <person name="Lozovsky E."/>
            <person name="Lu J."/>
            <person name="Luo M."/>
            <person name="Machado C.A."/>
            <person name="Makalowski W."/>
            <person name="Marzo M."/>
            <person name="Matsuda M."/>
            <person name="Matzkin L."/>
            <person name="McAllister B."/>
            <person name="McBride C.S."/>
            <person name="McKernan B."/>
            <person name="McKernan K."/>
            <person name="Mendez-Lago M."/>
            <person name="Minx P."/>
            <person name="Mollenhauer M.U."/>
            <person name="Montooth K."/>
            <person name="Mount S.M."/>
            <person name="Mu X."/>
            <person name="Myers E."/>
            <person name="Negre B."/>
            <person name="Newfeld S."/>
            <person name="Nielsen R."/>
            <person name="Noor M.A."/>
            <person name="O'Grady P."/>
            <person name="Pachter L."/>
            <person name="Papaceit M."/>
            <person name="Parisi M.J."/>
            <person name="Parisi M."/>
            <person name="Parts L."/>
            <person name="Pedersen J.S."/>
            <person name="Pesole G."/>
            <person name="Phillippy A.M."/>
            <person name="Ponting C.P."/>
            <person name="Pop M."/>
            <person name="Porcelli D."/>
            <person name="Powell J.R."/>
            <person name="Prohaska S."/>
            <person name="Pruitt K."/>
            <person name="Puig M."/>
            <person name="Quesneville H."/>
            <person name="Ram K.R."/>
            <person name="Rand D."/>
            <person name="Rasmussen M.D."/>
            <person name="Reed L.K."/>
            <person name="Reenan R."/>
            <person name="Reily A."/>
            <person name="Remington K.A."/>
            <person name="Rieger T.T."/>
            <person name="Ritchie M.G."/>
            <person name="Robin C."/>
            <person name="Rogers Y.H."/>
            <person name="Rohde C."/>
            <person name="Rozas J."/>
            <person name="Rubenfield M.J."/>
            <person name="Ruiz A."/>
            <person name="Russo S."/>
            <person name="Salzberg S.L."/>
            <person name="Sanchez-Gracia A."/>
            <person name="Saranga D.J."/>
            <person name="Sato H."/>
            <person name="Schaeffer S.W."/>
            <person name="Schatz M.C."/>
            <person name="Schlenke T."/>
            <person name="Schwartz R."/>
            <person name="Segarra C."/>
            <person name="Singh R.S."/>
            <person name="Sirot L."/>
            <person name="Sirota M."/>
            <person name="Sisneros N.B."/>
            <person name="Smith C.D."/>
            <person name="Smith T.F."/>
            <person name="Spieth J."/>
            <person name="Stage D.E."/>
            <person name="Stark A."/>
            <person name="Stephan W."/>
            <person name="Strausberg R.L."/>
            <person name="Strempel S."/>
            <person name="Sturgill D."/>
            <person name="Sutton G."/>
            <person name="Sutton G.G."/>
            <person name="Tao W."/>
            <person name="Teichmann S."/>
            <person name="Tobari Y.N."/>
            <person name="Tomimura Y."/>
            <person name="Tsolas J.M."/>
            <person name="Valente V.L."/>
            <person name="Venter E."/>
            <person name="Venter J.C."/>
            <person name="Vicario S."/>
            <person name="Vieira F.G."/>
            <person name="Vilella A.J."/>
            <person name="Villasante A."/>
            <person name="Walenz B."/>
            <person name="Wang J."/>
            <person name="Wasserman M."/>
            <person name="Watts T."/>
            <person name="Wilson D."/>
            <person name="Wilson R.K."/>
            <person name="Wing R.A."/>
            <person name="Wolfner M.F."/>
            <person name="Wong A."/>
            <person name="Wong G.K."/>
            <person name="Wu C.I."/>
            <person name="Wu G."/>
            <person name="Yamamoto D."/>
            <person name="Yang H.P."/>
            <person name="Yang S.P."/>
            <person name="Yorke J.A."/>
            <person name="Yoshida K."/>
            <person name="Zdobnov E."/>
            <person name="Zhang P."/>
            <person name="Zhang Y."/>
            <person name="Zimin A.V."/>
            <person name="Baldwin J."/>
            <person name="Abdouelleil A."/>
            <person name="Abdulkadir J."/>
            <person name="Abebe A."/>
            <person name="Abera B."/>
            <person name="Abreu J."/>
            <person name="Acer S.C."/>
            <person name="Aftuck L."/>
            <person name="Alexander A."/>
            <person name="An P."/>
            <person name="Anderson E."/>
            <person name="Anderson S."/>
            <person name="Arachi H."/>
            <person name="Azer M."/>
            <person name="Bachantsang P."/>
            <person name="Barry A."/>
            <person name="Bayul T."/>
            <person name="Berlin A."/>
            <person name="Bessette D."/>
            <person name="Bloom T."/>
            <person name="Blye J."/>
            <person name="Boguslavskiy L."/>
            <person name="Bonnet C."/>
            <person name="Boukhgalter B."/>
            <person name="Bourzgui I."/>
            <person name="Brown A."/>
            <person name="Cahill P."/>
            <person name="Channer S."/>
            <person name="Cheshatsang Y."/>
            <person name="Chuda L."/>
            <person name="Citroen M."/>
            <person name="Collymore A."/>
            <person name="Cooke P."/>
            <person name="Costello M."/>
            <person name="D'Aco K."/>
            <person name="Daza R."/>
            <person name="De Haan G."/>
            <person name="DeGray S."/>
            <person name="DeMaso C."/>
            <person name="Dhargay N."/>
            <person name="Dooley K."/>
            <person name="Dooley E."/>
            <person name="Doricent M."/>
            <person name="Dorje P."/>
            <person name="Dorjee K."/>
            <person name="Dupes A."/>
            <person name="Elong R."/>
            <person name="Falk J."/>
            <person name="Farina A."/>
            <person name="Faro S."/>
            <person name="Ferguson D."/>
            <person name="Fisher S."/>
            <person name="Foley C.D."/>
            <person name="Franke A."/>
            <person name="Friedrich D."/>
            <person name="Gadbois L."/>
            <person name="Gearin G."/>
            <person name="Gearin C.R."/>
            <person name="Giannoukos G."/>
            <person name="Goode T."/>
            <person name="Graham J."/>
            <person name="Grandbois E."/>
            <person name="Grewal S."/>
            <person name="Gyaltsen K."/>
            <person name="Hafez N."/>
            <person name="Hagos B."/>
            <person name="Hall J."/>
            <person name="Henson C."/>
            <person name="Hollinger A."/>
            <person name="Honan T."/>
            <person name="Huard M.D."/>
            <person name="Hughes L."/>
            <person name="Hurhula B."/>
            <person name="Husby M.E."/>
            <person name="Kamat A."/>
            <person name="Kanga B."/>
            <person name="Kashin S."/>
            <person name="Khazanovich D."/>
            <person name="Kisner P."/>
            <person name="Lance K."/>
            <person name="Lara M."/>
            <person name="Lee W."/>
            <person name="Lennon N."/>
            <person name="Letendre F."/>
            <person name="LeVine R."/>
            <person name="Lipovsky A."/>
            <person name="Liu X."/>
            <person name="Liu J."/>
            <person name="Liu S."/>
            <person name="Lokyitsang T."/>
            <person name="Lokyitsang Y."/>
            <person name="Lubonja R."/>
            <person name="Lui A."/>
            <person name="MacDonald P."/>
            <person name="Magnisalis V."/>
            <person name="Maru K."/>
            <person name="Matthews C."/>
            <person name="McCusker W."/>
            <person name="McDonough S."/>
            <person name="Mehta T."/>
            <person name="Meldrim J."/>
            <person name="Meneus L."/>
            <person name="Mihai O."/>
            <person name="Mihalev A."/>
            <person name="Mihova T."/>
            <person name="Mittelman R."/>
            <person name="Mlenga V."/>
            <person name="Montmayeur A."/>
            <person name="Mulrain L."/>
            <person name="Navidi A."/>
            <person name="Naylor J."/>
            <person name="Negash T."/>
            <person name="Nguyen T."/>
            <person name="Nguyen N."/>
            <person name="Nicol R."/>
            <person name="Norbu C."/>
            <person name="Norbu N."/>
            <person name="Novod N."/>
            <person name="O'Neill B."/>
            <person name="Osman S."/>
            <person name="Markiewicz E."/>
            <person name="Oyono O.L."/>
            <person name="Patti C."/>
            <person name="Phunkhang P."/>
            <person name="Pierre F."/>
            <person name="Priest M."/>
            <person name="Raghuraman S."/>
            <person name="Rege F."/>
            <person name="Reyes R."/>
            <person name="Rise C."/>
            <person name="Rogov P."/>
            <person name="Ross K."/>
            <person name="Ryan E."/>
            <person name="Settipalli S."/>
            <person name="Shea T."/>
            <person name="Sherpa N."/>
            <person name="Shi L."/>
            <person name="Shih D."/>
            <person name="Sparrow T."/>
            <person name="Spaulding J."/>
            <person name="Stalker J."/>
            <person name="Stange-Thomann N."/>
            <person name="Stavropoulos S."/>
            <person name="Stone C."/>
            <person name="Strader C."/>
            <person name="Tesfaye S."/>
            <person name="Thomson T."/>
            <person name="Thoulutsang Y."/>
            <person name="Thoulutsang D."/>
            <person name="Topham K."/>
            <person name="Topping I."/>
            <person name="Tsamla T."/>
            <person name="Vassiliev H."/>
            <person name="Vo A."/>
            <person name="Wangchuk T."/>
            <person name="Wangdi T."/>
            <person name="Weiand M."/>
            <person name="Wilkinson J."/>
            <person name="Wilson A."/>
            <person name="Yadav S."/>
            <person name="Young G."/>
            <person name="Yu Q."/>
            <person name="Zembek L."/>
            <person name="Zhong D."/>
            <person name="Zimmer A."/>
            <person name="Zwirko Z."/>
            <person name="Jaffe D.B."/>
            <person name="Alvarez P."/>
            <person name="Brockman W."/>
            <person name="Butler J."/>
            <person name="Chin C."/>
            <person name="Gnerre S."/>
            <person name="Grabherr M."/>
            <person name="Kleber M."/>
            <person name="Mauceli E."/>
            <person name="MacCallum I."/>
        </authorList>
    </citation>
    <scope>NUCLEOTIDE SEQUENCE [LARGE SCALE GENOMIC DNA]</scope>
    <source>
        <strain evidence="2">Tucson 15287-2541.00</strain>
    </source>
</reference>